<evidence type="ECO:0000256" key="1">
    <source>
        <dbReference type="SAM" id="MobiDB-lite"/>
    </source>
</evidence>
<comment type="caution">
    <text evidence="2">The sequence shown here is derived from an EMBL/GenBank/DDBJ whole genome shotgun (WGS) entry which is preliminary data.</text>
</comment>
<gene>
    <name evidence="2" type="ORF">PCOR1329_LOCUS18228</name>
</gene>
<evidence type="ECO:0008006" key="4">
    <source>
        <dbReference type="Google" id="ProtNLM"/>
    </source>
</evidence>
<organism evidence="2 3">
    <name type="scientific">Prorocentrum cordatum</name>
    <dbReference type="NCBI Taxonomy" id="2364126"/>
    <lineage>
        <taxon>Eukaryota</taxon>
        <taxon>Sar</taxon>
        <taxon>Alveolata</taxon>
        <taxon>Dinophyceae</taxon>
        <taxon>Prorocentrales</taxon>
        <taxon>Prorocentraceae</taxon>
        <taxon>Prorocentrum</taxon>
    </lineage>
</organism>
<name>A0ABN9R773_9DINO</name>
<proteinExistence type="predicted"/>
<feature type="compositionally biased region" description="Pro residues" evidence="1">
    <location>
        <begin position="23"/>
        <end position="34"/>
    </location>
</feature>
<dbReference type="EMBL" id="CAUYUJ010005714">
    <property type="protein sequence ID" value="CAK0814702.1"/>
    <property type="molecule type" value="Genomic_DNA"/>
</dbReference>
<evidence type="ECO:0000313" key="2">
    <source>
        <dbReference type="EMBL" id="CAK0814702.1"/>
    </source>
</evidence>
<reference evidence="2" key="1">
    <citation type="submission" date="2023-10" db="EMBL/GenBank/DDBJ databases">
        <authorList>
            <person name="Chen Y."/>
            <person name="Shah S."/>
            <person name="Dougan E. K."/>
            <person name="Thang M."/>
            <person name="Chan C."/>
        </authorList>
    </citation>
    <scope>NUCLEOTIDE SEQUENCE [LARGE SCALE GENOMIC DNA]</scope>
</reference>
<protein>
    <recommendedName>
        <fullName evidence="4">Beta-galactosidase</fullName>
    </recommendedName>
</protein>
<sequence length="186" mass="19960">MPEPCSAPPETQCSSRAALEAAPPMPIPPQPPPADIDEAQRPPAGTVAGRWRTSEAAAGEPSGALFCLEAHGERAREDLPAEARQLFFCGDADAACLPSLRVGRHYQRGFWQRVIQPAFLASSGWAATLAVDHFEIRALRRSKPASSEPPVWHFRLRVVGPLGVALNYGSPCSSGDEEVELGPTTR</sequence>
<dbReference type="Proteomes" id="UP001189429">
    <property type="component" value="Unassembled WGS sequence"/>
</dbReference>
<evidence type="ECO:0000313" key="3">
    <source>
        <dbReference type="Proteomes" id="UP001189429"/>
    </source>
</evidence>
<keyword evidence="3" id="KW-1185">Reference proteome</keyword>
<accession>A0ABN9R773</accession>
<feature type="region of interest" description="Disordered" evidence="1">
    <location>
        <begin position="1"/>
        <end position="56"/>
    </location>
</feature>